<dbReference type="OrthoDB" id="10566208at2759"/>
<dbReference type="RefSeq" id="XP_006679177.1">
    <property type="nucleotide sequence ID" value="XM_006679114.1"/>
</dbReference>
<gene>
    <name evidence="2" type="ORF">BATDEDRAFT_88907</name>
</gene>
<protein>
    <submittedName>
        <fullName evidence="2">Uncharacterized protein</fullName>
    </submittedName>
</protein>
<dbReference type="AlphaFoldDB" id="F4P3Q8"/>
<evidence type="ECO:0000256" key="1">
    <source>
        <dbReference type="SAM" id="SignalP"/>
    </source>
</evidence>
<keyword evidence="1" id="KW-0732">Signal</keyword>
<dbReference type="GeneID" id="18243317"/>
<dbReference type="InParanoid" id="F4P3Q8"/>
<accession>F4P3Q8</accession>
<sequence length="190" mass="18340">MLLTTVALVITSSTYVAFAQILGSSCGVGLPDCLLIQACSVFPSGLSFCALPPVGPGQICLNVVPGPVCVAGNSCVGGICVASTVPPPAPVPAPATTLTITTRTTLTAPPTTSVVLPPVTSITSISPVPSVVPPASPPSASSRVVAAPPPPGAVAGAVSGSANVTQNGDIALTAPIVGISLGALLMSLIL</sequence>
<name>F4P3Q8_BATDJ</name>
<evidence type="ECO:0000313" key="3">
    <source>
        <dbReference type="Proteomes" id="UP000007241"/>
    </source>
</evidence>
<dbReference type="HOGENOM" id="CLU_1427735_0_0_1"/>
<proteinExistence type="predicted"/>
<feature type="chain" id="PRO_5003319760" evidence="1">
    <location>
        <begin position="20"/>
        <end position="190"/>
    </location>
</feature>
<evidence type="ECO:0000313" key="2">
    <source>
        <dbReference type="EMBL" id="EGF80124.1"/>
    </source>
</evidence>
<organism evidence="2 3">
    <name type="scientific">Batrachochytrium dendrobatidis (strain JAM81 / FGSC 10211)</name>
    <name type="common">Frog chytrid fungus</name>
    <dbReference type="NCBI Taxonomy" id="684364"/>
    <lineage>
        <taxon>Eukaryota</taxon>
        <taxon>Fungi</taxon>
        <taxon>Fungi incertae sedis</taxon>
        <taxon>Chytridiomycota</taxon>
        <taxon>Chytridiomycota incertae sedis</taxon>
        <taxon>Chytridiomycetes</taxon>
        <taxon>Rhizophydiales</taxon>
        <taxon>Rhizophydiales incertae sedis</taxon>
        <taxon>Batrachochytrium</taxon>
    </lineage>
</organism>
<dbReference type="EMBL" id="GL882884">
    <property type="protein sequence ID" value="EGF80124.1"/>
    <property type="molecule type" value="Genomic_DNA"/>
</dbReference>
<keyword evidence="3" id="KW-1185">Reference proteome</keyword>
<feature type="signal peptide" evidence="1">
    <location>
        <begin position="1"/>
        <end position="19"/>
    </location>
</feature>
<dbReference type="Proteomes" id="UP000007241">
    <property type="component" value="Unassembled WGS sequence"/>
</dbReference>
<reference evidence="2 3" key="1">
    <citation type="submission" date="2009-12" db="EMBL/GenBank/DDBJ databases">
        <title>The draft genome of Batrachochytrium dendrobatidis.</title>
        <authorList>
            <consortium name="US DOE Joint Genome Institute (JGI-PGF)"/>
            <person name="Kuo A."/>
            <person name="Salamov A."/>
            <person name="Schmutz J."/>
            <person name="Lucas S."/>
            <person name="Pitluck S."/>
            <person name="Rosenblum E."/>
            <person name="Stajich J."/>
            <person name="Eisen M."/>
            <person name="Grigoriev I.V."/>
        </authorList>
    </citation>
    <scope>NUCLEOTIDE SEQUENCE [LARGE SCALE GENOMIC DNA]</scope>
    <source>
        <strain evidence="3">JAM81 / FGSC 10211</strain>
    </source>
</reference>